<dbReference type="SUPFAM" id="SSF53955">
    <property type="entry name" value="Lysozyme-like"/>
    <property type="match status" value="1"/>
</dbReference>
<dbReference type="GO" id="GO:0008933">
    <property type="term" value="F:peptidoglycan lytic transglycosylase activity"/>
    <property type="evidence" value="ECO:0007669"/>
    <property type="project" value="InterPro"/>
</dbReference>
<dbReference type="CDD" id="cd13401">
    <property type="entry name" value="Slt70-like"/>
    <property type="match status" value="1"/>
</dbReference>
<dbReference type="Gene3D" id="1.25.20.10">
    <property type="entry name" value="Bacterial muramidases"/>
    <property type="match status" value="1"/>
</dbReference>
<protein>
    <submittedName>
        <fullName evidence="6">Soluble lytic murein transglycosylase</fullName>
    </submittedName>
</protein>
<dbReference type="GO" id="GO:0042597">
    <property type="term" value="C:periplasmic space"/>
    <property type="evidence" value="ECO:0007669"/>
    <property type="project" value="InterPro"/>
</dbReference>
<dbReference type="InterPro" id="IPR008258">
    <property type="entry name" value="Transglycosylase_SLT_dom_1"/>
</dbReference>
<evidence type="ECO:0000313" key="6">
    <source>
        <dbReference type="EMBL" id="PRZ49878.1"/>
    </source>
</evidence>
<dbReference type="InterPro" id="IPR008939">
    <property type="entry name" value="Lytic_TGlycosylase_superhlx_U"/>
</dbReference>
<gene>
    <name evidence="6" type="ORF">CLV89_10192</name>
</gene>
<evidence type="ECO:0000256" key="4">
    <source>
        <dbReference type="SAM" id="SignalP"/>
    </source>
</evidence>
<dbReference type="InterPro" id="IPR000189">
    <property type="entry name" value="Transglyc_AS"/>
</dbReference>
<dbReference type="PROSITE" id="PS00922">
    <property type="entry name" value="TRANSGLYCOSYLASE"/>
    <property type="match status" value="1"/>
</dbReference>
<proteinExistence type="inferred from homology"/>
<dbReference type="GO" id="GO:0004553">
    <property type="term" value="F:hydrolase activity, hydrolyzing O-glycosyl compounds"/>
    <property type="evidence" value="ECO:0007669"/>
    <property type="project" value="InterPro"/>
</dbReference>
<feature type="signal peptide" evidence="4">
    <location>
        <begin position="1"/>
        <end position="25"/>
    </location>
</feature>
<sequence length="658" mass="72873">MQEMTRRLACSLLICATLFGAPALARGLETALPLMRDGQWQEALIDAGEEGSIPRDVIQWHHLRAGKGAARQVMSFIERRADWPGMEYLRRQSEEVIAKAGQATVLAFYGKDGQAQTPEGALSLGEALIASGQTEAGQAELIRAWRSMAMTDETQTNFLTRHKSLLAKHHEARLTRLLWDGHKVSSRRMLDLVSAGARKLAEARIALQDQANGVDAAIAAVPDSLQDDSGLAYDRFAWRDAKRRQDDAIAMMLERSSSAEALGEPSKWLTRRRDFARQLMRDNDNTRAYKLAAYHFASPEDGYGYADNEWIAGYVALRKLDDAELAVYHFTRFLAAVESPISVGRAGYWLGRAYAQMGEIDKAHAAYRLGAKFQSSYYGLLSAQALGRGFDPRLTTPDAPDWKGAPFLTSSVYKAGIALLEAGDLSLGERFLTHLVETLPPDEALQLGQMAVDREQPHLAVMISKRAAQDGLELAGAYYPLHPVTQMSLPMASEMVLAIARRESEFDPVVVSHVGARGLMQVMPATAELVARELDILDDHKTARLTEDWQYNATLGAAYLARLAGDFDGNVVLMAAGYNAGPHRPTAWMERYGDPRSAEVDVIDWIEHIPFNETRNYVMRVTESLPVYRARLGQTPLPVPFTRELAGRTLQVFAPKSE</sequence>
<comment type="caution">
    <text evidence="6">The sequence shown here is derived from an EMBL/GenBank/DDBJ whole genome shotgun (WGS) entry which is preliminary data.</text>
</comment>
<comment type="similarity">
    <text evidence="2">Belongs to the virb1 family.</text>
</comment>
<comment type="similarity">
    <text evidence="1">Belongs to the transglycosylase Slt family.</text>
</comment>
<dbReference type="InterPro" id="IPR023346">
    <property type="entry name" value="Lysozyme-like_dom_sf"/>
</dbReference>
<dbReference type="PANTHER" id="PTHR37423">
    <property type="entry name" value="SOLUBLE LYTIC MUREIN TRANSGLYCOSYLASE-RELATED"/>
    <property type="match status" value="1"/>
</dbReference>
<feature type="chain" id="PRO_5015722812" evidence="4">
    <location>
        <begin position="26"/>
        <end position="658"/>
    </location>
</feature>
<dbReference type="Pfam" id="PF01464">
    <property type="entry name" value="SLT"/>
    <property type="match status" value="1"/>
</dbReference>
<accession>A0A2T1ANK1</accession>
<dbReference type="SUPFAM" id="SSF48435">
    <property type="entry name" value="Bacterial muramidases"/>
    <property type="match status" value="1"/>
</dbReference>
<dbReference type="AlphaFoldDB" id="A0A2T1ANK1"/>
<evidence type="ECO:0000256" key="2">
    <source>
        <dbReference type="ARBA" id="ARBA00009387"/>
    </source>
</evidence>
<name>A0A2T1ANK1_TRISK</name>
<dbReference type="PANTHER" id="PTHR37423:SF2">
    <property type="entry name" value="MEMBRANE-BOUND LYTIC MUREIN TRANSGLYCOSYLASE C"/>
    <property type="match status" value="1"/>
</dbReference>
<dbReference type="EMBL" id="PVUF01000001">
    <property type="protein sequence ID" value="PRZ49878.1"/>
    <property type="molecule type" value="Genomic_DNA"/>
</dbReference>
<keyword evidence="3 4" id="KW-0732">Signal</keyword>
<dbReference type="Proteomes" id="UP000237718">
    <property type="component" value="Unassembled WGS sequence"/>
</dbReference>
<dbReference type="GO" id="GO:0016020">
    <property type="term" value="C:membrane"/>
    <property type="evidence" value="ECO:0007669"/>
    <property type="project" value="InterPro"/>
</dbReference>
<dbReference type="GO" id="GO:0000270">
    <property type="term" value="P:peptidoglycan metabolic process"/>
    <property type="evidence" value="ECO:0007669"/>
    <property type="project" value="InterPro"/>
</dbReference>
<feature type="domain" description="Transglycosylase SLT" evidence="5">
    <location>
        <begin position="493"/>
        <end position="594"/>
    </location>
</feature>
<evidence type="ECO:0000259" key="5">
    <source>
        <dbReference type="Pfam" id="PF01464"/>
    </source>
</evidence>
<reference evidence="6 7" key="1">
    <citation type="submission" date="2018-03" db="EMBL/GenBank/DDBJ databases">
        <title>Genomic Encyclopedia of Archaeal and Bacterial Type Strains, Phase II (KMG-II): from individual species to whole genera.</title>
        <authorList>
            <person name="Goeker M."/>
        </authorList>
    </citation>
    <scope>NUCLEOTIDE SEQUENCE [LARGE SCALE GENOMIC DNA]</scope>
    <source>
        <strain evidence="6 7">DSM 25328</strain>
    </source>
</reference>
<evidence type="ECO:0000256" key="1">
    <source>
        <dbReference type="ARBA" id="ARBA00007734"/>
    </source>
</evidence>
<evidence type="ECO:0000313" key="7">
    <source>
        <dbReference type="Proteomes" id="UP000237718"/>
    </source>
</evidence>
<dbReference type="Gene3D" id="1.10.530.10">
    <property type="match status" value="1"/>
</dbReference>
<organism evidence="6 7">
    <name type="scientific">Tritonibacter scottomollicae</name>
    <name type="common">Epibacterium scottomollicae</name>
    <dbReference type="NCBI Taxonomy" id="483013"/>
    <lineage>
        <taxon>Bacteria</taxon>
        <taxon>Pseudomonadati</taxon>
        <taxon>Pseudomonadota</taxon>
        <taxon>Alphaproteobacteria</taxon>
        <taxon>Rhodobacterales</taxon>
        <taxon>Paracoccaceae</taxon>
        <taxon>Tritonibacter</taxon>
    </lineage>
</organism>
<evidence type="ECO:0000256" key="3">
    <source>
        <dbReference type="ARBA" id="ARBA00022729"/>
    </source>
</evidence>